<protein>
    <submittedName>
        <fullName evidence="1">Uncharacterized protein</fullName>
    </submittedName>
</protein>
<dbReference type="RefSeq" id="WP_249600843.1">
    <property type="nucleotide sequence ID" value="NZ_JAKHSK010000006.1"/>
</dbReference>
<accession>A0A9X1ZUA3</accession>
<comment type="caution">
    <text evidence="1">The sequence shown here is derived from an EMBL/GenBank/DDBJ whole genome shotgun (WGS) entry which is preliminary data.</text>
</comment>
<reference evidence="1" key="1">
    <citation type="submission" date="2022-01" db="EMBL/GenBank/DDBJ databases">
        <title>Genome sequencing of Zunongwangia sp. M21534 genome.</title>
        <authorList>
            <person name="Chen Y."/>
            <person name="Dong C."/>
            <person name="Shao Z."/>
        </authorList>
    </citation>
    <scope>NUCLEOTIDE SEQUENCE</scope>
    <source>
        <strain evidence="1">MCCC M21534</strain>
    </source>
</reference>
<gene>
    <name evidence="1" type="ORF">L1967_06110</name>
</gene>
<proteinExistence type="predicted"/>
<dbReference type="AlphaFoldDB" id="A0A9X1ZUA3"/>
<sequence>MQFPKEEEFQKQRLLKSKLDKLRSQFKEASSWLKTKEKLEIVVSKNLD</sequence>
<dbReference type="EMBL" id="JAKHSK010000006">
    <property type="protein sequence ID" value="MCL6217868.1"/>
    <property type="molecule type" value="Genomic_DNA"/>
</dbReference>
<organism evidence="1 2">
    <name type="scientific">Zunongwangia pacifica</name>
    <dbReference type="NCBI Taxonomy" id="2911062"/>
    <lineage>
        <taxon>Bacteria</taxon>
        <taxon>Pseudomonadati</taxon>
        <taxon>Bacteroidota</taxon>
        <taxon>Flavobacteriia</taxon>
        <taxon>Flavobacteriales</taxon>
        <taxon>Flavobacteriaceae</taxon>
        <taxon>Zunongwangia</taxon>
    </lineage>
</organism>
<name>A0A9X1ZUA3_9FLAO</name>
<evidence type="ECO:0000313" key="1">
    <source>
        <dbReference type="EMBL" id="MCL6217868.1"/>
    </source>
</evidence>
<dbReference type="Proteomes" id="UP001139521">
    <property type="component" value="Unassembled WGS sequence"/>
</dbReference>
<keyword evidence="2" id="KW-1185">Reference proteome</keyword>
<evidence type="ECO:0000313" key="2">
    <source>
        <dbReference type="Proteomes" id="UP001139521"/>
    </source>
</evidence>